<proteinExistence type="predicted"/>
<dbReference type="EMBL" id="CM037620">
    <property type="protein sequence ID" value="KAH7995435.1"/>
    <property type="molecule type" value="Genomic_DNA"/>
</dbReference>
<comment type="caution">
    <text evidence="1">The sequence shown here is derived from an EMBL/GenBank/DDBJ whole genome shotgun (WGS) entry which is preliminary data.</text>
</comment>
<keyword evidence="2" id="KW-1185">Reference proteome</keyword>
<gene>
    <name evidence="1" type="ORF">K3G42_025511</name>
</gene>
<evidence type="ECO:0000313" key="2">
    <source>
        <dbReference type="Proteomes" id="UP000827872"/>
    </source>
</evidence>
<dbReference type="Proteomes" id="UP000827872">
    <property type="component" value="Linkage Group LG07"/>
</dbReference>
<protein>
    <submittedName>
        <fullName evidence="1">Uncharacterized protein</fullName>
    </submittedName>
</protein>
<evidence type="ECO:0000313" key="1">
    <source>
        <dbReference type="EMBL" id="KAH7995435.1"/>
    </source>
</evidence>
<name>A0ACB8ESR6_9SAUR</name>
<accession>A0ACB8ESR6</accession>
<sequence length="201" mass="21931">MPLSKSAQCRALAGVPGRRLSWGLHAKLERRDGQALAVATAGKTGNGRRAKEARPPTCQAADFAQPSRQGGPWAHPPPLPGRLTEAGPLGSGRAQRPDVATAIPRSRRCRSGAAFHAQPAPRGPPPGMGMLLPGERGWLRRLCAALLRRLQGEKSWDRKLDELNLLQQKSNLANVTLAQEWWKHRLWVMLMPKMGDPISGF</sequence>
<organism evidence="1 2">
    <name type="scientific">Sphaerodactylus townsendi</name>
    <dbReference type="NCBI Taxonomy" id="933632"/>
    <lineage>
        <taxon>Eukaryota</taxon>
        <taxon>Metazoa</taxon>
        <taxon>Chordata</taxon>
        <taxon>Craniata</taxon>
        <taxon>Vertebrata</taxon>
        <taxon>Euteleostomi</taxon>
        <taxon>Lepidosauria</taxon>
        <taxon>Squamata</taxon>
        <taxon>Bifurcata</taxon>
        <taxon>Gekkota</taxon>
        <taxon>Sphaerodactylidae</taxon>
        <taxon>Sphaerodactylus</taxon>
    </lineage>
</organism>
<reference evidence="1" key="1">
    <citation type="submission" date="2021-08" db="EMBL/GenBank/DDBJ databases">
        <title>The first chromosome-level gecko genome reveals the dynamic sex chromosomes of Neotropical dwarf geckos (Sphaerodactylidae: Sphaerodactylus).</title>
        <authorList>
            <person name="Pinto B.J."/>
            <person name="Keating S.E."/>
            <person name="Gamble T."/>
        </authorList>
    </citation>
    <scope>NUCLEOTIDE SEQUENCE</scope>
    <source>
        <strain evidence="1">TG3544</strain>
    </source>
</reference>